<dbReference type="Pfam" id="PF13181">
    <property type="entry name" value="TPR_8"/>
    <property type="match status" value="1"/>
</dbReference>
<dbReference type="SUPFAM" id="SSF48452">
    <property type="entry name" value="TPR-like"/>
    <property type="match status" value="1"/>
</dbReference>
<dbReference type="InterPro" id="IPR013105">
    <property type="entry name" value="TPR_2"/>
</dbReference>
<name>A0A382XBZ0_9ZZZZ</name>
<dbReference type="AlphaFoldDB" id="A0A382XBZ0"/>
<dbReference type="Pfam" id="PF07719">
    <property type="entry name" value="TPR_2"/>
    <property type="match status" value="1"/>
</dbReference>
<sequence length="103" mass="11959">DQTDRHEEAYSLITRALIIKPEEAAFLDSMGWVLYRLERLSEAIDYLQRAYQLFPNDEVAAHLGEVLWKDGQRSKAKKVWKKALELTPESPFLVDILKRISGK</sequence>
<dbReference type="PROSITE" id="PS50005">
    <property type="entry name" value="TPR"/>
    <property type="match status" value="1"/>
</dbReference>
<dbReference type="EMBL" id="UINC01166100">
    <property type="protein sequence ID" value="SVD67868.1"/>
    <property type="molecule type" value="Genomic_DNA"/>
</dbReference>
<gene>
    <name evidence="3" type="ORF">METZ01_LOCUS420722</name>
</gene>
<reference evidence="3" key="1">
    <citation type="submission" date="2018-05" db="EMBL/GenBank/DDBJ databases">
        <authorList>
            <person name="Lanie J.A."/>
            <person name="Ng W.-L."/>
            <person name="Kazmierczak K.M."/>
            <person name="Andrzejewski T.M."/>
            <person name="Davidsen T.M."/>
            <person name="Wayne K.J."/>
            <person name="Tettelin H."/>
            <person name="Glass J.I."/>
            <person name="Rusch D."/>
            <person name="Podicherti R."/>
            <person name="Tsui H.-C.T."/>
            <person name="Winkler M.E."/>
        </authorList>
    </citation>
    <scope>NUCLEOTIDE SEQUENCE</scope>
</reference>
<protein>
    <submittedName>
        <fullName evidence="3">Uncharacterized protein</fullName>
    </submittedName>
</protein>
<evidence type="ECO:0000256" key="2">
    <source>
        <dbReference type="ARBA" id="ARBA00022803"/>
    </source>
</evidence>
<keyword evidence="1" id="KW-0677">Repeat</keyword>
<dbReference type="InterPro" id="IPR019734">
    <property type="entry name" value="TPR_rpt"/>
</dbReference>
<proteinExistence type="predicted"/>
<dbReference type="SMART" id="SM00028">
    <property type="entry name" value="TPR"/>
    <property type="match status" value="2"/>
</dbReference>
<accession>A0A382XBZ0</accession>
<feature type="non-terminal residue" evidence="3">
    <location>
        <position position="1"/>
    </location>
</feature>
<keyword evidence="2" id="KW-0802">TPR repeat</keyword>
<dbReference type="InterPro" id="IPR011990">
    <property type="entry name" value="TPR-like_helical_dom_sf"/>
</dbReference>
<dbReference type="Gene3D" id="1.25.40.10">
    <property type="entry name" value="Tetratricopeptide repeat domain"/>
    <property type="match status" value="1"/>
</dbReference>
<evidence type="ECO:0000256" key="1">
    <source>
        <dbReference type="ARBA" id="ARBA00022737"/>
    </source>
</evidence>
<evidence type="ECO:0000313" key="3">
    <source>
        <dbReference type="EMBL" id="SVD67868.1"/>
    </source>
</evidence>
<organism evidence="3">
    <name type="scientific">marine metagenome</name>
    <dbReference type="NCBI Taxonomy" id="408172"/>
    <lineage>
        <taxon>unclassified sequences</taxon>
        <taxon>metagenomes</taxon>
        <taxon>ecological metagenomes</taxon>
    </lineage>
</organism>